<dbReference type="PANTHER" id="PTHR21240:SF28">
    <property type="entry name" value="ISO-OROTATE DECARBOXYLASE (EUROFUNG)"/>
    <property type="match status" value="1"/>
</dbReference>
<name>A0ABT7RNY6_9NOCA</name>
<organism evidence="3 4">
    <name type="scientific">Rhodococcus indonesiensis</name>
    <dbReference type="NCBI Taxonomy" id="3055869"/>
    <lineage>
        <taxon>Bacteria</taxon>
        <taxon>Bacillati</taxon>
        <taxon>Actinomycetota</taxon>
        <taxon>Actinomycetes</taxon>
        <taxon>Mycobacteriales</taxon>
        <taxon>Nocardiaceae</taxon>
        <taxon>Rhodococcus</taxon>
    </lineage>
</organism>
<evidence type="ECO:0000313" key="4">
    <source>
        <dbReference type="Proteomes" id="UP001233164"/>
    </source>
</evidence>
<feature type="domain" description="Amidohydrolase-related" evidence="2">
    <location>
        <begin position="2"/>
        <end position="270"/>
    </location>
</feature>
<dbReference type="InterPro" id="IPR006680">
    <property type="entry name" value="Amidohydro-rel"/>
</dbReference>
<evidence type="ECO:0000256" key="1">
    <source>
        <dbReference type="ARBA" id="ARBA00023239"/>
    </source>
</evidence>
<evidence type="ECO:0000259" key="2">
    <source>
        <dbReference type="Pfam" id="PF04909"/>
    </source>
</evidence>
<dbReference type="RefSeq" id="WP_289379409.1">
    <property type="nucleotide sequence ID" value="NZ_JAUBOF010000044.1"/>
</dbReference>
<dbReference type="CDD" id="cd01292">
    <property type="entry name" value="metallo-dependent_hydrolases"/>
    <property type="match status" value="1"/>
</dbReference>
<keyword evidence="4" id="KW-1185">Reference proteome</keyword>
<gene>
    <name evidence="3" type="ORF">QT969_13780</name>
</gene>
<keyword evidence="1" id="KW-0456">Lyase</keyword>
<sequence>MIDIHTHFMPKQVMDKVWAYFDQVGPMTGREWPISYRLDEQARVARLREFGVGAFTSMVYPHRPAMAEWLNSWAAEFAAATPDCLHTATFYPEPSAPDYVGRAVDNGAVVFKSHIQVGDYSPTHPLLAPVWDALEQAQIPTVIHAGSGPAPGRYTGPEPVAEVLRQHPRLRLIIAHMGLPEYRAFLDLAHRYPGVHLDTTMVFTDYTEENNPFPSDLVPRLRDLVDKVLFGSDYPNIPYRYHHAIDSIVRLDLGDEWCRKVLYHNAKMLFSNAPALRSGL</sequence>
<dbReference type="PANTHER" id="PTHR21240">
    <property type="entry name" value="2-AMINO-3-CARBOXYLMUCONATE-6-SEMIALDEHYDE DECARBOXYLASE"/>
    <property type="match status" value="1"/>
</dbReference>
<dbReference type="EMBL" id="JAUBOF010000044">
    <property type="protein sequence ID" value="MDM7489350.1"/>
    <property type="molecule type" value="Genomic_DNA"/>
</dbReference>
<dbReference type="SUPFAM" id="SSF51556">
    <property type="entry name" value="Metallo-dependent hydrolases"/>
    <property type="match status" value="1"/>
</dbReference>
<proteinExistence type="predicted"/>
<comment type="caution">
    <text evidence="3">The sequence shown here is derived from an EMBL/GenBank/DDBJ whole genome shotgun (WGS) entry which is preliminary data.</text>
</comment>
<dbReference type="Pfam" id="PF04909">
    <property type="entry name" value="Amidohydro_2"/>
    <property type="match status" value="1"/>
</dbReference>
<accession>A0ABT7RNY6</accession>
<evidence type="ECO:0000313" key="3">
    <source>
        <dbReference type="EMBL" id="MDM7489350.1"/>
    </source>
</evidence>
<dbReference type="Gene3D" id="3.20.20.140">
    <property type="entry name" value="Metal-dependent hydrolases"/>
    <property type="match status" value="1"/>
</dbReference>
<reference evidence="3 4" key="1">
    <citation type="submission" date="2023-06" db="EMBL/GenBank/DDBJ databases">
        <title>Rhodococcus indonesiensis sp. nov a new member of the Rhodococcus ruber lineage isolated from a sediment of neutral hot spring.</title>
        <authorList>
            <person name="Kusuma A.B."/>
            <person name="Fenylestari G."/>
            <person name="Ammar F."/>
            <person name="Nouioui I."/>
            <person name="Goodfellow M."/>
        </authorList>
    </citation>
    <scope>NUCLEOTIDE SEQUENCE [LARGE SCALE GENOMIC DNA]</scope>
    <source>
        <strain evidence="3 4">CSLK01-03</strain>
    </source>
</reference>
<protein>
    <submittedName>
        <fullName evidence="3">Amidohydrolase family protein</fullName>
    </submittedName>
</protein>
<dbReference type="Proteomes" id="UP001233164">
    <property type="component" value="Unassembled WGS sequence"/>
</dbReference>
<dbReference type="InterPro" id="IPR032465">
    <property type="entry name" value="ACMSD"/>
</dbReference>
<dbReference type="InterPro" id="IPR032466">
    <property type="entry name" value="Metal_Hydrolase"/>
</dbReference>